<dbReference type="SUPFAM" id="SSF55874">
    <property type="entry name" value="ATPase domain of HSP90 chaperone/DNA topoisomerase II/histidine kinase"/>
    <property type="match status" value="1"/>
</dbReference>
<protein>
    <recommendedName>
        <fullName evidence="2">histidine kinase</fullName>
        <ecNumber evidence="2">2.7.13.3</ecNumber>
    </recommendedName>
</protein>
<dbReference type="InterPro" id="IPR005467">
    <property type="entry name" value="His_kinase_dom"/>
</dbReference>
<dbReference type="EMBL" id="WUQX01000001">
    <property type="protein sequence ID" value="MXP77612.1"/>
    <property type="molecule type" value="Genomic_DNA"/>
</dbReference>
<dbReference type="PANTHER" id="PTHR43711">
    <property type="entry name" value="TWO-COMPONENT HISTIDINE KINASE"/>
    <property type="match status" value="1"/>
</dbReference>
<dbReference type="RefSeq" id="WP_159753060.1">
    <property type="nucleotide sequence ID" value="NZ_WUQX01000001.1"/>
</dbReference>
<evidence type="ECO:0000313" key="10">
    <source>
        <dbReference type="Proteomes" id="UP000460412"/>
    </source>
</evidence>
<dbReference type="PROSITE" id="PS50109">
    <property type="entry name" value="HIS_KIN"/>
    <property type="match status" value="1"/>
</dbReference>
<dbReference type="PRINTS" id="PR00344">
    <property type="entry name" value="BCTRLSENSOR"/>
</dbReference>
<dbReference type="Proteomes" id="UP000460412">
    <property type="component" value="Unassembled WGS sequence"/>
</dbReference>
<keyword evidence="10" id="KW-1185">Reference proteome</keyword>
<gene>
    <name evidence="9" type="ORF">GN277_20335</name>
</gene>
<keyword evidence="7" id="KW-0812">Transmembrane</keyword>
<reference evidence="9 10" key="1">
    <citation type="submission" date="2019-12" db="EMBL/GenBank/DDBJ databases">
        <title>Sporaefaciens musculi gen. nov., sp. nov., a novel bacterium isolated from the caecum of an obese mouse.</title>
        <authorList>
            <person name="Rasmussen T.S."/>
            <person name="Streidl T."/>
            <person name="Hitch T.C.A."/>
            <person name="Wortmann E."/>
            <person name="Deptula P."/>
            <person name="Hansen M."/>
            <person name="Nielsen D.S."/>
            <person name="Clavel T."/>
            <person name="Vogensen F.K."/>
        </authorList>
    </citation>
    <scope>NUCLEOTIDE SEQUENCE [LARGE SCALE GENOMIC DNA]</scope>
    <source>
        <strain evidence="9 10">WCA-9-b2</strain>
    </source>
</reference>
<dbReference type="EC" id="2.7.13.3" evidence="2"/>
<evidence type="ECO:0000313" key="9">
    <source>
        <dbReference type="EMBL" id="MXP77612.1"/>
    </source>
</evidence>
<dbReference type="SUPFAM" id="SSF47384">
    <property type="entry name" value="Homodimeric domain of signal transducing histidine kinase"/>
    <property type="match status" value="1"/>
</dbReference>
<feature type="transmembrane region" description="Helical" evidence="7">
    <location>
        <begin position="174"/>
        <end position="196"/>
    </location>
</feature>
<proteinExistence type="predicted"/>
<keyword evidence="5 9" id="KW-0418">Kinase</keyword>
<keyword evidence="6" id="KW-0902">Two-component regulatory system</keyword>
<organism evidence="9 10">
    <name type="scientific">Sporofaciens musculi</name>
    <dbReference type="NCBI Taxonomy" id="2681861"/>
    <lineage>
        <taxon>Bacteria</taxon>
        <taxon>Bacillati</taxon>
        <taxon>Bacillota</taxon>
        <taxon>Clostridia</taxon>
        <taxon>Lachnospirales</taxon>
        <taxon>Lachnospiraceae</taxon>
        <taxon>Sporofaciens</taxon>
    </lineage>
</organism>
<keyword evidence="7" id="KW-1133">Transmembrane helix</keyword>
<dbReference type="InterPro" id="IPR050736">
    <property type="entry name" value="Sensor_HK_Regulatory"/>
</dbReference>
<evidence type="ECO:0000256" key="1">
    <source>
        <dbReference type="ARBA" id="ARBA00000085"/>
    </source>
</evidence>
<dbReference type="AlphaFoldDB" id="A0A7X3MJX4"/>
<comment type="catalytic activity">
    <reaction evidence="1">
        <text>ATP + protein L-histidine = ADP + protein N-phospho-L-histidine.</text>
        <dbReference type="EC" id="2.7.13.3"/>
    </reaction>
</comment>
<evidence type="ECO:0000259" key="8">
    <source>
        <dbReference type="PROSITE" id="PS50109"/>
    </source>
</evidence>
<dbReference type="InterPro" id="IPR003661">
    <property type="entry name" value="HisK_dim/P_dom"/>
</dbReference>
<dbReference type="InterPro" id="IPR036097">
    <property type="entry name" value="HisK_dim/P_sf"/>
</dbReference>
<dbReference type="Pfam" id="PF02518">
    <property type="entry name" value="HATPase_c"/>
    <property type="match status" value="1"/>
</dbReference>
<dbReference type="SMART" id="SM00387">
    <property type="entry name" value="HATPase_c"/>
    <property type="match status" value="1"/>
</dbReference>
<keyword evidence="4" id="KW-0808">Transferase</keyword>
<sequence length="436" mass="49155">MIQKLRRRLTLLFAIPTSLILSVILCVLFLWQSSITKNEQMVSLQNQILNLTYQLEGAYFFSDDWLASLEQDHSLIIHIEENMIPLFFSGSWAPRTKRSTLIELAKEQARKEHIDTSMRPYSSTIQKSSIFTVQGKNHDIYQGTVVILATEDGFRSLTLLCDITQIKRQESLKLLFFLILDILGILALFLVSRFVAAKAVMPVAEYHRKQTDFIAAASHELRSPLAVIQNCATTSLSMPEQTEKMNRLILSECSRSGNLIKNLLWLTHADTEKKPQKMEPVEIDLLLLHLFEAYEPLCNSKNIRLLLTLPEDMLPSITGNGPCIQQLFSIFLDNAIAYGCEGMGDSCSQKPFIEIKAQIIRKMLYVSVSDHGVGIPDEQKAVIFDRFYRSDASRKEKEHFGLGLSIAHSLAKQLGVKIKVLDTPGGGCTFQVGFGI</sequence>
<evidence type="ECO:0000256" key="5">
    <source>
        <dbReference type="ARBA" id="ARBA00022777"/>
    </source>
</evidence>
<dbReference type="Gene3D" id="1.10.287.130">
    <property type="match status" value="1"/>
</dbReference>
<dbReference type="InterPro" id="IPR003594">
    <property type="entry name" value="HATPase_dom"/>
</dbReference>
<dbReference type="Gene3D" id="3.30.565.10">
    <property type="entry name" value="Histidine kinase-like ATPase, C-terminal domain"/>
    <property type="match status" value="1"/>
</dbReference>
<dbReference type="InterPro" id="IPR004358">
    <property type="entry name" value="Sig_transdc_His_kin-like_C"/>
</dbReference>
<dbReference type="CDD" id="cd00075">
    <property type="entry name" value="HATPase"/>
    <property type="match status" value="1"/>
</dbReference>
<keyword evidence="7" id="KW-0472">Membrane</keyword>
<dbReference type="InterPro" id="IPR036890">
    <property type="entry name" value="HATPase_C_sf"/>
</dbReference>
<evidence type="ECO:0000256" key="6">
    <source>
        <dbReference type="ARBA" id="ARBA00023012"/>
    </source>
</evidence>
<evidence type="ECO:0000256" key="2">
    <source>
        <dbReference type="ARBA" id="ARBA00012438"/>
    </source>
</evidence>
<evidence type="ECO:0000256" key="7">
    <source>
        <dbReference type="SAM" id="Phobius"/>
    </source>
</evidence>
<dbReference type="Pfam" id="PF00512">
    <property type="entry name" value="HisKA"/>
    <property type="match status" value="1"/>
</dbReference>
<feature type="domain" description="Histidine kinase" evidence="8">
    <location>
        <begin position="216"/>
        <end position="436"/>
    </location>
</feature>
<evidence type="ECO:0000256" key="4">
    <source>
        <dbReference type="ARBA" id="ARBA00022679"/>
    </source>
</evidence>
<dbReference type="GO" id="GO:0000155">
    <property type="term" value="F:phosphorelay sensor kinase activity"/>
    <property type="evidence" value="ECO:0007669"/>
    <property type="project" value="InterPro"/>
</dbReference>
<name>A0A7X3MJX4_9FIRM</name>
<dbReference type="SMART" id="SM00388">
    <property type="entry name" value="HisKA"/>
    <property type="match status" value="1"/>
</dbReference>
<dbReference type="PANTHER" id="PTHR43711:SF1">
    <property type="entry name" value="HISTIDINE KINASE 1"/>
    <property type="match status" value="1"/>
</dbReference>
<comment type="caution">
    <text evidence="9">The sequence shown here is derived from an EMBL/GenBank/DDBJ whole genome shotgun (WGS) entry which is preliminary data.</text>
</comment>
<keyword evidence="3" id="KW-0597">Phosphoprotein</keyword>
<feature type="transmembrane region" description="Helical" evidence="7">
    <location>
        <begin position="12"/>
        <end position="31"/>
    </location>
</feature>
<accession>A0A7X3MJX4</accession>
<evidence type="ECO:0000256" key="3">
    <source>
        <dbReference type="ARBA" id="ARBA00022553"/>
    </source>
</evidence>
<dbReference type="CDD" id="cd00082">
    <property type="entry name" value="HisKA"/>
    <property type="match status" value="1"/>
</dbReference>